<keyword evidence="4" id="KW-1185">Reference proteome</keyword>
<accession>A0A4Y6Q398</accession>
<name>A0A4Y6Q398_PERCE</name>
<evidence type="ECO:0000313" key="4">
    <source>
        <dbReference type="Proteomes" id="UP000315995"/>
    </source>
</evidence>
<evidence type="ECO:0000256" key="1">
    <source>
        <dbReference type="SAM" id="Coils"/>
    </source>
</evidence>
<gene>
    <name evidence="3" type="ORF">FIV42_28995</name>
</gene>
<feature type="compositionally biased region" description="Acidic residues" evidence="2">
    <location>
        <begin position="242"/>
        <end position="252"/>
    </location>
</feature>
<dbReference type="Proteomes" id="UP000315995">
    <property type="component" value="Chromosome"/>
</dbReference>
<evidence type="ECO:0000313" key="3">
    <source>
        <dbReference type="EMBL" id="QDG54637.1"/>
    </source>
</evidence>
<dbReference type="AlphaFoldDB" id="A0A4Y6Q398"/>
<dbReference type="EMBL" id="CP041186">
    <property type="protein sequence ID" value="QDG54637.1"/>
    <property type="molecule type" value="Genomic_DNA"/>
</dbReference>
<protein>
    <submittedName>
        <fullName evidence="3">Uncharacterized protein</fullName>
    </submittedName>
</protein>
<dbReference type="RefSeq" id="WP_141201081.1">
    <property type="nucleotide sequence ID" value="NZ_CP041186.1"/>
</dbReference>
<evidence type="ECO:0000256" key="2">
    <source>
        <dbReference type="SAM" id="MobiDB-lite"/>
    </source>
</evidence>
<organism evidence="3 4">
    <name type="scientific">Persicimonas caeni</name>
    <dbReference type="NCBI Taxonomy" id="2292766"/>
    <lineage>
        <taxon>Bacteria</taxon>
        <taxon>Deltaproteobacteria</taxon>
        <taxon>Bradymonadales</taxon>
        <taxon>Bradymonadaceae</taxon>
        <taxon>Persicimonas</taxon>
    </lineage>
</organism>
<dbReference type="OrthoDB" id="5517340at2"/>
<keyword evidence="1" id="KW-0175">Coiled coil</keyword>
<accession>A0A5B8YFA2</accession>
<proteinExistence type="predicted"/>
<feature type="region of interest" description="Disordered" evidence="2">
    <location>
        <begin position="224"/>
        <end position="252"/>
    </location>
</feature>
<reference evidence="3 4" key="1">
    <citation type="submission" date="2019-06" db="EMBL/GenBank/DDBJ databases">
        <title>Persicimonas caeni gen. nov., sp. nov., a predatory bacterium isolated from solar saltern.</title>
        <authorList>
            <person name="Wang S."/>
        </authorList>
    </citation>
    <scope>NUCLEOTIDE SEQUENCE [LARGE SCALE GENOMIC DNA]</scope>
    <source>
        <strain evidence="3 4">YN101</strain>
    </source>
</reference>
<sequence length="252" mass="27215">MSNGNQITQTVRNMVGWGRTVIASVDAHHEPVSTALDGQSNLSAAEWDKWLRGLRNALAHATDDLLTKAGVLARERGDDIALREARDQAQGKAFGEVVRTRGLLDAIDSSQSRRYGLEGSTPETADDLVIFGNNAIAGLRGADETLEGMGVSVQTGVLADELEPAIAELASRIEDLRREEKEADAALVARDRAIAHWRKTYRSVANMLVGAFEMAGENELAERVRPTVRRTAGVENPPAADEPVDNPEPVEA</sequence>
<feature type="coiled-coil region" evidence="1">
    <location>
        <begin position="159"/>
        <end position="186"/>
    </location>
</feature>